<organism evidence="6">
    <name type="scientific">uncultured Thermomicrobiales bacterium</name>
    <dbReference type="NCBI Taxonomy" id="1645740"/>
    <lineage>
        <taxon>Bacteria</taxon>
        <taxon>Pseudomonadati</taxon>
        <taxon>Thermomicrobiota</taxon>
        <taxon>Thermomicrobia</taxon>
        <taxon>Thermomicrobiales</taxon>
        <taxon>environmental samples</taxon>
    </lineage>
</organism>
<dbReference type="InterPro" id="IPR002781">
    <property type="entry name" value="TM_pro_TauE-like"/>
</dbReference>
<keyword evidence="3 5" id="KW-1133">Transmembrane helix</keyword>
<dbReference type="EMBL" id="CADCWK010000033">
    <property type="protein sequence ID" value="CAA9545371.1"/>
    <property type="molecule type" value="Genomic_DNA"/>
</dbReference>
<feature type="transmembrane region" description="Helical" evidence="5">
    <location>
        <begin position="220"/>
        <end position="239"/>
    </location>
</feature>
<dbReference type="AlphaFoldDB" id="A0A6J4UDH8"/>
<reference evidence="6" key="1">
    <citation type="submission" date="2020-02" db="EMBL/GenBank/DDBJ databases">
        <authorList>
            <person name="Meier V. D."/>
        </authorList>
    </citation>
    <scope>NUCLEOTIDE SEQUENCE</scope>
    <source>
        <strain evidence="6">AVDCRST_MAG33</strain>
    </source>
</reference>
<feature type="transmembrane region" description="Helical" evidence="5">
    <location>
        <begin position="83"/>
        <end position="102"/>
    </location>
</feature>
<evidence type="ECO:0000256" key="1">
    <source>
        <dbReference type="ARBA" id="ARBA00004141"/>
    </source>
</evidence>
<dbReference type="Pfam" id="PF01925">
    <property type="entry name" value="TauE"/>
    <property type="match status" value="1"/>
</dbReference>
<dbReference type="GO" id="GO:0005886">
    <property type="term" value="C:plasma membrane"/>
    <property type="evidence" value="ECO:0007669"/>
    <property type="project" value="UniProtKB-SubCell"/>
</dbReference>
<keyword evidence="5" id="KW-1003">Cell membrane</keyword>
<evidence type="ECO:0000256" key="4">
    <source>
        <dbReference type="ARBA" id="ARBA00023136"/>
    </source>
</evidence>
<keyword evidence="4 5" id="KW-0472">Membrane</keyword>
<dbReference type="PANTHER" id="PTHR43483:SF3">
    <property type="entry name" value="MEMBRANE TRANSPORTER PROTEIN HI_0806-RELATED"/>
    <property type="match status" value="1"/>
</dbReference>
<comment type="subcellular location">
    <subcellularLocation>
        <location evidence="5">Cell membrane</location>
        <topology evidence="5">Multi-pass membrane protein</topology>
    </subcellularLocation>
    <subcellularLocation>
        <location evidence="1">Membrane</location>
        <topology evidence="1">Multi-pass membrane protein</topology>
    </subcellularLocation>
</comment>
<feature type="transmembrane region" description="Helical" evidence="5">
    <location>
        <begin position="6"/>
        <end position="24"/>
    </location>
</feature>
<evidence type="ECO:0000256" key="3">
    <source>
        <dbReference type="ARBA" id="ARBA00022989"/>
    </source>
</evidence>
<protein>
    <recommendedName>
        <fullName evidence="5">Probable membrane transporter protein</fullName>
    </recommendedName>
</protein>
<evidence type="ECO:0000313" key="6">
    <source>
        <dbReference type="EMBL" id="CAA9545371.1"/>
    </source>
</evidence>
<comment type="similarity">
    <text evidence="5">Belongs to the 4-toluene sulfonate uptake permease (TSUP) (TC 2.A.102) family.</text>
</comment>
<feature type="transmembrane region" description="Helical" evidence="5">
    <location>
        <begin position="171"/>
        <end position="189"/>
    </location>
</feature>
<evidence type="ECO:0000256" key="5">
    <source>
        <dbReference type="RuleBase" id="RU363041"/>
    </source>
</evidence>
<sequence length="241" mass="24268">MLLGFVGAGGAGLVVALLSTGFGLPIHDAIGTGLAAMFFTAIAGAWSHYREGNVAIRAGLFVGVAGITGAIAGATISQDIPELALTIAAGLGLWFLAALVWFRTRYAELILPPPGERAPDLADDRRWPSVGLGVVGGGMSALLGVGMSPFIQLGLLVVAKLQLRQAVGTTMLVLVFVSASAAVTFSAAGDVSAPHLVGTVVGLSAGSFIGARFTRRAPLIVLRVALVGTPVFAGALLLGGI</sequence>
<name>A0A6J4UDH8_9BACT</name>
<accession>A0A6J4UDH8</accession>
<gene>
    <name evidence="6" type="ORF">AVDCRST_MAG33-400</name>
</gene>
<keyword evidence="2 5" id="KW-0812">Transmembrane</keyword>
<feature type="transmembrane region" description="Helical" evidence="5">
    <location>
        <begin position="31"/>
        <end position="49"/>
    </location>
</feature>
<proteinExistence type="inferred from homology"/>
<dbReference type="PANTHER" id="PTHR43483">
    <property type="entry name" value="MEMBRANE TRANSPORTER PROTEIN HI_0806-RELATED"/>
    <property type="match status" value="1"/>
</dbReference>
<feature type="transmembrane region" description="Helical" evidence="5">
    <location>
        <begin position="130"/>
        <end position="159"/>
    </location>
</feature>
<feature type="transmembrane region" description="Helical" evidence="5">
    <location>
        <begin position="55"/>
        <end position="76"/>
    </location>
</feature>
<evidence type="ECO:0000256" key="2">
    <source>
        <dbReference type="ARBA" id="ARBA00022692"/>
    </source>
</evidence>